<evidence type="ECO:0000313" key="2">
    <source>
        <dbReference type="EMBL" id="CAI9282014.1"/>
    </source>
</evidence>
<name>A0AA35YXK9_LACSI</name>
<organism evidence="2 3">
    <name type="scientific">Lactuca saligna</name>
    <name type="common">Willowleaf lettuce</name>
    <dbReference type="NCBI Taxonomy" id="75948"/>
    <lineage>
        <taxon>Eukaryota</taxon>
        <taxon>Viridiplantae</taxon>
        <taxon>Streptophyta</taxon>
        <taxon>Embryophyta</taxon>
        <taxon>Tracheophyta</taxon>
        <taxon>Spermatophyta</taxon>
        <taxon>Magnoliopsida</taxon>
        <taxon>eudicotyledons</taxon>
        <taxon>Gunneridae</taxon>
        <taxon>Pentapetalae</taxon>
        <taxon>asterids</taxon>
        <taxon>campanulids</taxon>
        <taxon>Asterales</taxon>
        <taxon>Asteraceae</taxon>
        <taxon>Cichorioideae</taxon>
        <taxon>Cichorieae</taxon>
        <taxon>Lactucinae</taxon>
        <taxon>Lactuca</taxon>
    </lineage>
</organism>
<dbReference type="Proteomes" id="UP001177003">
    <property type="component" value="Chromosome 4"/>
</dbReference>
<dbReference type="AlphaFoldDB" id="A0AA35YXK9"/>
<proteinExistence type="predicted"/>
<sequence length="115" mass="12767">MKSGALQLLEVPPIQFLYMMSLLKGLSYLEEENALKSKQISTLQVNLGALSSGYFDLKNKLIVEFGDKFKTIVEDPSATQSSQLAPTDTSSSDLPDDHPPTRTTTIVDRFEIELE</sequence>
<accession>A0AA35YXK9</accession>
<feature type="region of interest" description="Disordered" evidence="1">
    <location>
        <begin position="76"/>
        <end position="107"/>
    </location>
</feature>
<evidence type="ECO:0000313" key="3">
    <source>
        <dbReference type="Proteomes" id="UP001177003"/>
    </source>
</evidence>
<gene>
    <name evidence="2" type="ORF">LSALG_LOCUS21677</name>
</gene>
<dbReference type="EMBL" id="OX465080">
    <property type="protein sequence ID" value="CAI9282014.1"/>
    <property type="molecule type" value="Genomic_DNA"/>
</dbReference>
<keyword evidence="3" id="KW-1185">Reference proteome</keyword>
<protein>
    <submittedName>
        <fullName evidence="2">Uncharacterized protein</fullName>
    </submittedName>
</protein>
<evidence type="ECO:0000256" key="1">
    <source>
        <dbReference type="SAM" id="MobiDB-lite"/>
    </source>
</evidence>
<reference evidence="2" key="1">
    <citation type="submission" date="2023-04" db="EMBL/GenBank/DDBJ databases">
        <authorList>
            <person name="Vijverberg K."/>
            <person name="Xiong W."/>
            <person name="Schranz E."/>
        </authorList>
    </citation>
    <scope>NUCLEOTIDE SEQUENCE</scope>
</reference>